<keyword evidence="2" id="KW-0805">Transcription regulation</keyword>
<evidence type="ECO:0000256" key="4">
    <source>
        <dbReference type="ARBA" id="ARBA00023163"/>
    </source>
</evidence>
<name>A0A4R3US48_9BURK</name>
<dbReference type="EMBL" id="SMBX01000011">
    <property type="protein sequence ID" value="TCU93681.1"/>
    <property type="molecule type" value="Genomic_DNA"/>
</dbReference>
<dbReference type="RefSeq" id="WP_207901842.1">
    <property type="nucleotide sequence ID" value="NZ_SMBX01000011.1"/>
</dbReference>
<feature type="domain" description="HTH lysR-type" evidence="5">
    <location>
        <begin position="2"/>
        <end position="59"/>
    </location>
</feature>
<comment type="caution">
    <text evidence="6">The sequence shown here is derived from an EMBL/GenBank/DDBJ whole genome shotgun (WGS) entry which is preliminary data.</text>
</comment>
<evidence type="ECO:0000256" key="2">
    <source>
        <dbReference type="ARBA" id="ARBA00023015"/>
    </source>
</evidence>
<evidence type="ECO:0000259" key="5">
    <source>
        <dbReference type="PROSITE" id="PS50931"/>
    </source>
</evidence>
<dbReference type="SUPFAM" id="SSF53850">
    <property type="entry name" value="Periplasmic binding protein-like II"/>
    <property type="match status" value="1"/>
</dbReference>
<comment type="similarity">
    <text evidence="1">Belongs to the LysR transcriptional regulatory family.</text>
</comment>
<proteinExistence type="inferred from homology"/>
<evidence type="ECO:0000313" key="6">
    <source>
        <dbReference type="EMBL" id="TCU93681.1"/>
    </source>
</evidence>
<gene>
    <name evidence="6" type="ORF">EV686_11133</name>
</gene>
<keyword evidence="4" id="KW-0804">Transcription</keyword>
<dbReference type="GO" id="GO:0003700">
    <property type="term" value="F:DNA-binding transcription factor activity"/>
    <property type="evidence" value="ECO:0007669"/>
    <property type="project" value="InterPro"/>
</dbReference>
<dbReference type="GO" id="GO:0003677">
    <property type="term" value="F:DNA binding"/>
    <property type="evidence" value="ECO:0007669"/>
    <property type="project" value="UniProtKB-KW"/>
</dbReference>
<dbReference type="PRINTS" id="PR00039">
    <property type="entry name" value="HTHLYSR"/>
</dbReference>
<dbReference type="PANTHER" id="PTHR30346:SF0">
    <property type="entry name" value="HCA OPERON TRANSCRIPTIONAL ACTIVATOR HCAR"/>
    <property type="match status" value="1"/>
</dbReference>
<dbReference type="Gene3D" id="3.40.190.10">
    <property type="entry name" value="Periplasmic binding protein-like II"/>
    <property type="match status" value="2"/>
</dbReference>
<organism evidence="6 7">
    <name type="scientific">Paracandidimonas soli</name>
    <dbReference type="NCBI Taxonomy" id="1917182"/>
    <lineage>
        <taxon>Bacteria</taxon>
        <taxon>Pseudomonadati</taxon>
        <taxon>Pseudomonadota</taxon>
        <taxon>Betaproteobacteria</taxon>
        <taxon>Burkholderiales</taxon>
        <taxon>Alcaligenaceae</taxon>
        <taxon>Paracandidimonas</taxon>
    </lineage>
</organism>
<dbReference type="Pfam" id="PF00126">
    <property type="entry name" value="HTH_1"/>
    <property type="match status" value="1"/>
</dbReference>
<dbReference type="Pfam" id="PF03466">
    <property type="entry name" value="LysR_substrate"/>
    <property type="match status" value="1"/>
</dbReference>
<evidence type="ECO:0000256" key="3">
    <source>
        <dbReference type="ARBA" id="ARBA00023125"/>
    </source>
</evidence>
<reference evidence="6 7" key="1">
    <citation type="submission" date="2019-03" db="EMBL/GenBank/DDBJ databases">
        <title>Genomic Encyclopedia of Type Strains, Phase IV (KMG-IV): sequencing the most valuable type-strain genomes for metagenomic binning, comparative biology and taxonomic classification.</title>
        <authorList>
            <person name="Goeker M."/>
        </authorList>
    </citation>
    <scope>NUCLEOTIDE SEQUENCE [LARGE SCALE GENOMIC DNA]</scope>
    <source>
        <strain evidence="6 7">DSM 100048</strain>
    </source>
</reference>
<protein>
    <submittedName>
        <fullName evidence="6">LysR family transcriptional regulator</fullName>
    </submittedName>
</protein>
<dbReference type="PROSITE" id="PS50931">
    <property type="entry name" value="HTH_LYSR"/>
    <property type="match status" value="1"/>
</dbReference>
<evidence type="ECO:0000313" key="7">
    <source>
        <dbReference type="Proteomes" id="UP000294692"/>
    </source>
</evidence>
<dbReference type="FunFam" id="1.10.10.10:FF:000001">
    <property type="entry name" value="LysR family transcriptional regulator"/>
    <property type="match status" value="1"/>
</dbReference>
<dbReference type="Proteomes" id="UP000294692">
    <property type="component" value="Unassembled WGS sequence"/>
</dbReference>
<keyword evidence="3" id="KW-0238">DNA-binding</keyword>
<dbReference type="SUPFAM" id="SSF46785">
    <property type="entry name" value="Winged helix' DNA-binding domain"/>
    <property type="match status" value="1"/>
</dbReference>
<dbReference type="InterPro" id="IPR005119">
    <property type="entry name" value="LysR_subst-bd"/>
</dbReference>
<dbReference type="InterPro" id="IPR036388">
    <property type="entry name" value="WH-like_DNA-bd_sf"/>
</dbReference>
<dbReference type="InterPro" id="IPR000847">
    <property type="entry name" value="LysR_HTH_N"/>
</dbReference>
<dbReference type="InterPro" id="IPR036390">
    <property type="entry name" value="WH_DNA-bd_sf"/>
</dbReference>
<dbReference type="Gene3D" id="1.10.10.10">
    <property type="entry name" value="Winged helix-like DNA-binding domain superfamily/Winged helix DNA-binding domain"/>
    <property type="match status" value="1"/>
</dbReference>
<evidence type="ECO:0000256" key="1">
    <source>
        <dbReference type="ARBA" id="ARBA00009437"/>
    </source>
</evidence>
<dbReference type="PANTHER" id="PTHR30346">
    <property type="entry name" value="TRANSCRIPTIONAL DUAL REGULATOR HCAR-RELATED"/>
    <property type="match status" value="1"/>
</dbReference>
<accession>A0A4R3US48</accession>
<dbReference type="AlphaFoldDB" id="A0A4R3US48"/>
<dbReference type="GO" id="GO:0032993">
    <property type="term" value="C:protein-DNA complex"/>
    <property type="evidence" value="ECO:0007669"/>
    <property type="project" value="TreeGrafter"/>
</dbReference>
<keyword evidence="7" id="KW-1185">Reference proteome</keyword>
<sequence length="314" mass="35594">MFDLNQLRCFVAVATELNFRRAAQRLNMTQPPLSRQIQQLEHILGAELFDRAGRSVKLTTVGRMFLPEAQDLLRRAEESMLNARRLCIGEKGQIRLGFITAAAFSLLPSLLAHVTRQLPDAQLILNEIQTSELVESIANHQLELGVIGMQHNDPRLAVKPIVRTPFVLAMHREYAPRHGDIRSLKDLDEEKVLMYSPSSIWDRYGILSGMFHVRGIYPNYVQYARHSHTLLSMVNAGIGVALVPEFAQAMGYSNLAFVLLDDMPEDVYAELCLCWRNDIDDPMTITVRDAILEKFPLPQGAPIFTYSLYDKRSS</sequence>